<evidence type="ECO:0000256" key="4">
    <source>
        <dbReference type="SAM" id="MobiDB-lite"/>
    </source>
</evidence>
<keyword evidence="3" id="KW-0106">Calcium</keyword>
<dbReference type="InterPro" id="IPR040853">
    <property type="entry name" value="RapA2_cadherin-like"/>
</dbReference>
<dbReference type="Pfam" id="PF00353">
    <property type="entry name" value="HemolysinCabind"/>
    <property type="match status" value="16"/>
</dbReference>
<evidence type="ECO:0000256" key="1">
    <source>
        <dbReference type="ARBA" id="ARBA00004613"/>
    </source>
</evidence>
<feature type="domain" description="Haemolysin-type calcium binding-related" evidence="5">
    <location>
        <begin position="618"/>
        <end position="659"/>
    </location>
</feature>
<dbReference type="Gene3D" id="2.60.40.2700">
    <property type="match status" value="2"/>
</dbReference>
<evidence type="ECO:0000259" key="5">
    <source>
        <dbReference type="Pfam" id="PF06594"/>
    </source>
</evidence>
<sequence length="2155" mass="221120">MDINTTGTTANGGSGDDNLVTGPLDDTLYGFDGNDTLDGGAGNDLLVGGDGVDTYVFGIGSGHDTINAGDGWYDQQGVAPVDIAQLGAGIAPADFTLARVGSDLVLRLPGGNDSLTLQSYYDSGSYYGYSRVQLQFAGGTVWDANDIAAQLVHVDGSLGNDYLYGTAATDSIQGGQGNDHIGASDNADTLLGGEGHDSLFGEQGNDLLDGGTGNDSLAGGDGADRYLFGIGSGHDTVDASDSWYDQQGVAPVDTVRLGAGIAPADLKLARVGSDLVLSLAGGNDSLTVQGYYSGSADYYGNSRIQLQFANGMLWGATEIAVQVIHVEGSPGNDGLYGTTATDSMQGGQGNDWIYAGENADTLLGGEGDDSLFGEQDNDLLDGGTGNDSLAGGDGADRYVFGIGSGHDTVDASDSWYDQQGVAPVDTVRLGAGIPPADLKLARVGNDLVLSLAGGNDSLTVQNYYSYSNDYYGYARVQFQFANGTLWGAAEIAAQLIHVEGAPGNDGLYGTVATDSMQGSQGNDQIWAGENADTLFGGEGHDSLNGEQGSDLLDGGSGNDSLWGGDGADTYVFGIDSGHDTVYASDSWYGQTAIAPVDTVRLGTSIAPADLKLTRAGSDLVLSLAGGNDSLTVQGYYSSNANYDGNNRIQLQFASGTIWGGSEIASQLIHVEGSPGDEGLYGTTSTDSMQGGQGNDWMVGGDNADTLRGGDGHDSLFGEQGSDLLDGGTGNDSLKGGNGADTYVFGIGSGHDRIDVSDDWYSLQDSPVPPVDTVQLGTGIAPADFMLSRVGQDLRLSLAGGNDSLTVEGYYSFMSGYYGYTRVQLQFANGTLWDQGELWSMAGNLLPVDPPAGQYISGSEGDDSLTAGAGDDSLYGEAGNDQLDGGVGNDWLAGGDGTDSYVFGIGSGQDTVDASDGWQWGSQADTPPADTVQLGQGILPADLKLARVGDDLVFSLAGSDDSLTLYRYYSSYPVEYGYSRVQLQFADGTVWDVNDIAAQVIHVEGSPGNDYLYGTVATDSMQGSEGNDLLDGLAGNDTLASGEGHDNLYGGAGDDRLDGGEGNDYSAGDDGADNYVFGVGSGHDTINAYDYWYLTSQENPAPVDTVQFGVGIAPADLKLTRAGSDLVLSLTGGDDSLTVEGYYSGSADYYGQSRVQLQFANGTLWGAAEIVAQIVHVEGSPGNDGLYGTTATDSMQGGQGNDGIWAGDNADTLLGGEGDDSLFGEHDNDLLDGGTGNDSLAGGEGADSYVFGIGSGHDTVNAWDSWTAQDGVVAPVDTVRLGAGIALAGLKLARIDDDLVLSLAGGNDSLTVQGYYSYNSDYYGYNRIQLQFANGTLWGAAEIAAQLIHVEGSPGNDGLYGTTATDSMQGGQGNDWIWAGDNADTLLGGEGDDSLSGEQGNDLLDGGAGNDSLWGGDGVDTYVFGVGSGHDTVDASDSWYGQTTIAPVDKVQFGAGIAPADFTLARVGDDLVLSLAGGNDSLTLHDYYSYDAAYYGQSRIQLQFVDGTIWGASEITAQLVHVEGSPGNDGLYGTAATDSMQGWQGNDQIWAAGNADTLLGGEGHDSLFGEQGNDLLDGGSGNDFLTGGDGTDTYVFGIGSGHDTVDASDGWYGQQGVAPIDVVRLDASIVPADFTQAQIGDDLVLSLAGGTDSLTVRGYYSYDAAYYGQSRIQFQYAPTASNRAVTFNEDQTKTFAVADFGFSDVNAGDSLQSVTVTTLEALGALKLNGVDVTLNQVISAADITAGKLTYTPVANGNGMGYASFGFKVSDGIQNSASAYTMTLNVTPVNDAPTGSVIIGGNATQGQILTASTTLADVDGLGTIGYQWLADGVAISGATASTFTLTQSQVGRAVSVKASYTDNQGTAESKTSLATAAVANVNDAPTASNRAVTFNEDTVKTFALADFGFSDIDAGDSLQSITVTTLETLGALKLNGVDVTLNQVISAADITAGKLSYSPVANGNGASYASFGFKVSDGSLSSASAYTMTLNVTPVNDAPTASNRAVTFNEDTVKTFALADFGFSDIDAGDSLQSVTVTTLETLGALKLNGVDVTLNQVISAADITAGKLSYSPVANGHGAGYASFGFKVSDGSLSSASAYTMTLNVTPVNDAPTGSVTITGTAKQGAVLTAAHTLADADGLGTIGYQWLAGGVAITG</sequence>
<comment type="caution">
    <text evidence="7">The sequence shown here is derived from an EMBL/GenBank/DDBJ whole genome shotgun (WGS) entry which is preliminary data.</text>
</comment>
<dbReference type="Gene3D" id="2.150.10.10">
    <property type="entry name" value="Serralysin-like metalloprotease, C-terminal"/>
    <property type="match status" value="8"/>
</dbReference>
<dbReference type="Pfam" id="PF17963">
    <property type="entry name" value="Big_9"/>
    <property type="match status" value="1"/>
</dbReference>
<feature type="domain" description="Haemolysin-type calcium binding-related" evidence="5">
    <location>
        <begin position="274"/>
        <end position="316"/>
    </location>
</feature>
<feature type="domain" description="RapA2 cadherin-like" evidence="6">
    <location>
        <begin position="1985"/>
        <end position="2048"/>
    </location>
</feature>
<evidence type="ECO:0000256" key="3">
    <source>
        <dbReference type="ARBA" id="ARBA00022837"/>
    </source>
</evidence>
<keyword evidence="2" id="KW-0964">Secreted</keyword>
<evidence type="ECO:0000256" key="2">
    <source>
        <dbReference type="ARBA" id="ARBA00022525"/>
    </source>
</evidence>
<dbReference type="Proteomes" id="UP000481947">
    <property type="component" value="Unassembled WGS sequence"/>
</dbReference>
<evidence type="ECO:0000313" key="7">
    <source>
        <dbReference type="EMBL" id="MYZ53906.1"/>
    </source>
</evidence>
<feature type="region of interest" description="Disordered" evidence="4">
    <location>
        <begin position="1043"/>
        <end position="1062"/>
    </location>
</feature>
<dbReference type="GO" id="GO:0005576">
    <property type="term" value="C:extracellular region"/>
    <property type="evidence" value="ECO:0007669"/>
    <property type="project" value="UniProtKB-SubCell"/>
</dbReference>
<name>A0A7C9JP45_9BURK</name>
<dbReference type="PRINTS" id="PR00313">
    <property type="entry name" value="CABNDNGRPT"/>
</dbReference>
<proteinExistence type="predicted"/>
<dbReference type="PANTHER" id="PTHR38340">
    <property type="entry name" value="S-LAYER PROTEIN"/>
    <property type="match status" value="1"/>
</dbReference>
<protein>
    <recommendedName>
        <fullName evidence="9">Tandem-95 repeat protein</fullName>
    </recommendedName>
</protein>
<feature type="domain" description="Haemolysin-type calcium binding-related" evidence="5">
    <location>
        <begin position="446"/>
        <end position="489"/>
    </location>
</feature>
<evidence type="ECO:0000259" key="6">
    <source>
        <dbReference type="Pfam" id="PF17803"/>
    </source>
</evidence>
<dbReference type="RefSeq" id="WP_202428287.1">
    <property type="nucleotide sequence ID" value="NZ_VYSB01000033.1"/>
</dbReference>
<feature type="domain" description="Haemolysin-type calcium binding-related" evidence="5">
    <location>
        <begin position="1469"/>
        <end position="1511"/>
    </location>
</feature>
<dbReference type="Pfam" id="PF17803">
    <property type="entry name" value="Cadherin_4"/>
    <property type="match status" value="1"/>
</dbReference>
<accession>A0A7C9JP45</accession>
<dbReference type="Pfam" id="PF06594">
    <property type="entry name" value="HCBP_related"/>
    <property type="match status" value="9"/>
</dbReference>
<feature type="domain" description="Haemolysin-type calcium binding-related" evidence="5">
    <location>
        <begin position="1124"/>
        <end position="1167"/>
    </location>
</feature>
<feature type="non-terminal residue" evidence="7">
    <location>
        <position position="2155"/>
    </location>
</feature>
<evidence type="ECO:0000313" key="8">
    <source>
        <dbReference type="Proteomes" id="UP000481947"/>
    </source>
</evidence>
<feature type="domain" description="Haemolysin-type calcium binding-related" evidence="5">
    <location>
        <begin position="103"/>
        <end position="146"/>
    </location>
</feature>
<dbReference type="InterPro" id="IPR011049">
    <property type="entry name" value="Serralysin-like_metalloprot_C"/>
</dbReference>
<dbReference type="GO" id="GO:0005509">
    <property type="term" value="F:calcium ion binding"/>
    <property type="evidence" value="ECO:0007669"/>
    <property type="project" value="InterPro"/>
</dbReference>
<feature type="domain" description="Haemolysin-type calcium binding-related" evidence="5">
    <location>
        <begin position="792"/>
        <end position="834"/>
    </location>
</feature>
<dbReference type="PANTHER" id="PTHR38340:SF1">
    <property type="entry name" value="S-LAYER PROTEIN"/>
    <property type="match status" value="1"/>
</dbReference>
<evidence type="ECO:0008006" key="9">
    <source>
        <dbReference type="Google" id="ProtNLM"/>
    </source>
</evidence>
<feature type="region of interest" description="Disordered" evidence="4">
    <location>
        <begin position="852"/>
        <end position="879"/>
    </location>
</feature>
<gene>
    <name evidence="7" type="ORF">F5985_17685</name>
</gene>
<reference evidence="7 8" key="1">
    <citation type="submission" date="2019-09" db="EMBL/GenBank/DDBJ databases">
        <title>Identification of Malikia spinosa a prominent benzene-, toluene-, and ethylbenzene-degrading bacterium: enrichment, isolation and whole genome sequencing.</title>
        <authorList>
            <person name="Tancsics A."/>
            <person name="Revesz F."/>
            <person name="Kriszt B."/>
        </authorList>
    </citation>
    <scope>NUCLEOTIDE SEQUENCE [LARGE SCALE GENOMIC DNA]</scope>
    <source>
        <strain evidence="7 8">AB6</strain>
    </source>
</reference>
<feature type="domain" description="Haemolysin-type calcium binding-related" evidence="5">
    <location>
        <begin position="950"/>
        <end position="994"/>
    </location>
</feature>
<organism evidence="7 8">
    <name type="scientific">Malikia spinosa</name>
    <dbReference type="NCBI Taxonomy" id="86180"/>
    <lineage>
        <taxon>Bacteria</taxon>
        <taxon>Pseudomonadati</taxon>
        <taxon>Pseudomonadota</taxon>
        <taxon>Betaproteobacteria</taxon>
        <taxon>Burkholderiales</taxon>
        <taxon>Comamonadaceae</taxon>
        <taxon>Malikia</taxon>
    </lineage>
</organism>
<dbReference type="PROSITE" id="PS00330">
    <property type="entry name" value="HEMOLYSIN_CALCIUM"/>
    <property type="match status" value="18"/>
</dbReference>
<dbReference type="InterPro" id="IPR001343">
    <property type="entry name" value="Hemolysn_Ca-bd"/>
</dbReference>
<dbReference type="SUPFAM" id="SSF51120">
    <property type="entry name" value="beta-Roll"/>
    <property type="match status" value="10"/>
</dbReference>
<comment type="subcellular location">
    <subcellularLocation>
        <location evidence="1">Secreted</location>
    </subcellularLocation>
</comment>
<dbReference type="InterPro" id="IPR050557">
    <property type="entry name" value="RTX_toxin/Mannuronan_C5-epim"/>
</dbReference>
<dbReference type="InterPro" id="IPR010566">
    <property type="entry name" value="Haemolys_ca-bd"/>
</dbReference>
<dbReference type="EMBL" id="VYSB01000033">
    <property type="protein sequence ID" value="MYZ53906.1"/>
    <property type="molecule type" value="Genomic_DNA"/>
</dbReference>
<dbReference type="InterPro" id="IPR018511">
    <property type="entry name" value="Hemolysin-typ_Ca-bd_CS"/>
</dbReference>
<feature type="domain" description="Haemolysin-type calcium binding-related" evidence="5">
    <location>
        <begin position="1297"/>
        <end position="1340"/>
    </location>
</feature>